<dbReference type="SUPFAM" id="SSF53067">
    <property type="entry name" value="Actin-like ATPase domain"/>
    <property type="match status" value="2"/>
</dbReference>
<feature type="domain" description="Gcp-like" evidence="1">
    <location>
        <begin position="35"/>
        <end position="128"/>
    </location>
</feature>
<dbReference type="Pfam" id="PF00814">
    <property type="entry name" value="TsaD"/>
    <property type="match status" value="1"/>
</dbReference>
<dbReference type="Gene3D" id="3.30.420.40">
    <property type="match status" value="2"/>
</dbReference>
<dbReference type="InterPro" id="IPR043129">
    <property type="entry name" value="ATPase_NBD"/>
</dbReference>
<dbReference type="InterPro" id="IPR000905">
    <property type="entry name" value="Gcp-like_dom"/>
</dbReference>
<dbReference type="CDD" id="cd24032">
    <property type="entry name" value="ASKHA_NBD_TsaB"/>
    <property type="match status" value="1"/>
</dbReference>
<comment type="caution">
    <text evidence="2">The sequence shown here is derived from an EMBL/GenBank/DDBJ whole genome shotgun (WGS) entry which is preliminary data.</text>
</comment>
<dbReference type="GO" id="GO:0002949">
    <property type="term" value="P:tRNA threonylcarbamoyladenosine modification"/>
    <property type="evidence" value="ECO:0007669"/>
    <property type="project" value="InterPro"/>
</dbReference>
<name>A0A2W7QF19_9BACT</name>
<dbReference type="AlphaFoldDB" id="A0A2W7QF19"/>
<dbReference type="GO" id="GO:0005829">
    <property type="term" value="C:cytosol"/>
    <property type="evidence" value="ECO:0007669"/>
    <property type="project" value="TreeGrafter"/>
</dbReference>
<accession>A0A2W7QF19</accession>
<keyword evidence="3" id="KW-1185">Reference proteome</keyword>
<evidence type="ECO:0000313" key="3">
    <source>
        <dbReference type="Proteomes" id="UP000248882"/>
    </source>
</evidence>
<protein>
    <submittedName>
        <fullName evidence="2">tRNA threonylcarbamoyladenosine biosynthesis protein TsaB</fullName>
    </submittedName>
</protein>
<dbReference type="NCBIfam" id="TIGR03725">
    <property type="entry name" value="T6A_YeaZ"/>
    <property type="match status" value="1"/>
</dbReference>
<proteinExistence type="predicted"/>
<gene>
    <name evidence="2" type="ORF">LV85_04072</name>
</gene>
<dbReference type="InterPro" id="IPR022496">
    <property type="entry name" value="T6A_TsaB"/>
</dbReference>
<dbReference type="RefSeq" id="WP_111322852.1">
    <property type="nucleotide sequence ID" value="NZ_QKZT01000026.1"/>
</dbReference>
<dbReference type="Proteomes" id="UP000248882">
    <property type="component" value="Unassembled WGS sequence"/>
</dbReference>
<evidence type="ECO:0000259" key="1">
    <source>
        <dbReference type="Pfam" id="PF00814"/>
    </source>
</evidence>
<dbReference type="OrthoDB" id="9784166at2"/>
<sequence length="229" mass="25092">MAVILSLETSTPICSIAVHRDGLLLKEKSLDVPGAHSEKLMGMIDELLDECQLAIKQLDAIAVSEGPGSYTGLRIGVSVAKGLAFARDLPLIAVSTLKALSYGAKTQIEDVGLIVAMLDARRMEVYREVFDNELNSERKLDSEIIDEGSFSAMLDKGKVYFVGDAVEKVSKVIKHTNAVFLDIEISAEYVGVLAFDKFQKGDFADLAYFVPNYLKEFKALQSKKNPLLI</sequence>
<dbReference type="EMBL" id="QKZT01000026">
    <property type="protein sequence ID" value="PZX47114.1"/>
    <property type="molecule type" value="Genomic_DNA"/>
</dbReference>
<dbReference type="PANTHER" id="PTHR11735">
    <property type="entry name" value="TRNA N6-ADENOSINE THREONYLCARBAMOYLTRANSFERASE"/>
    <property type="match status" value="1"/>
</dbReference>
<evidence type="ECO:0000313" key="2">
    <source>
        <dbReference type="EMBL" id="PZX47114.1"/>
    </source>
</evidence>
<organism evidence="2 3">
    <name type="scientific">Algoriphagus chordae</name>
    <dbReference type="NCBI Taxonomy" id="237019"/>
    <lineage>
        <taxon>Bacteria</taxon>
        <taxon>Pseudomonadati</taxon>
        <taxon>Bacteroidota</taxon>
        <taxon>Cytophagia</taxon>
        <taxon>Cytophagales</taxon>
        <taxon>Cyclobacteriaceae</taxon>
        <taxon>Algoriphagus</taxon>
    </lineage>
</organism>
<reference evidence="2 3" key="1">
    <citation type="submission" date="2018-06" db="EMBL/GenBank/DDBJ databases">
        <title>Genomic Encyclopedia of Archaeal and Bacterial Type Strains, Phase II (KMG-II): from individual species to whole genera.</title>
        <authorList>
            <person name="Goeker M."/>
        </authorList>
    </citation>
    <scope>NUCLEOTIDE SEQUENCE [LARGE SCALE GENOMIC DNA]</scope>
    <source>
        <strain evidence="2 3">DSM 19830</strain>
    </source>
</reference>
<dbReference type="PANTHER" id="PTHR11735:SF11">
    <property type="entry name" value="TRNA THREONYLCARBAMOYLADENOSINE BIOSYNTHESIS PROTEIN TSAB"/>
    <property type="match status" value="1"/>
</dbReference>